<dbReference type="EMBL" id="CP091957">
    <property type="protein sequence ID" value="UOG57140.1"/>
    <property type="molecule type" value="Genomic_DNA"/>
</dbReference>
<evidence type="ECO:0000256" key="1">
    <source>
        <dbReference type="SAM" id="Coils"/>
    </source>
</evidence>
<dbReference type="InterPro" id="IPR027417">
    <property type="entry name" value="P-loop_NTPase"/>
</dbReference>
<reference evidence="2" key="1">
    <citation type="submission" date="2022-02" db="EMBL/GenBank/DDBJ databases">
        <title>The genetically variable rfb locus in Leptospira is a mobile cassette and a molecular signature of serovar identity.</title>
        <authorList>
            <person name="Nieves C."/>
            <person name="Vincent A.T."/>
            <person name="Zarantonelli L."/>
            <person name="Picardeau M."/>
            <person name="Veyrier F.J."/>
            <person name="Buschiazzo A."/>
        </authorList>
    </citation>
    <scope>NUCLEOTIDE SEQUENCE</scope>
    <source>
        <strain evidence="2">IP1512017</strain>
    </source>
</reference>
<dbReference type="PANTHER" id="PTHR32114:SF2">
    <property type="entry name" value="ABC TRANSPORTER ABCH.3"/>
    <property type="match status" value="1"/>
</dbReference>
<dbReference type="Proteomes" id="UP000829829">
    <property type="component" value="Chromosome 1"/>
</dbReference>
<name>A0AAE9GE24_9LEPT</name>
<dbReference type="RefSeq" id="WP_243815650.1">
    <property type="nucleotide sequence ID" value="NZ_CP091957.1"/>
</dbReference>
<dbReference type="Gene3D" id="3.40.1140.10">
    <property type="match status" value="1"/>
</dbReference>
<evidence type="ECO:0000313" key="3">
    <source>
        <dbReference type="Proteomes" id="UP000829829"/>
    </source>
</evidence>
<organism evidence="2 3">
    <name type="scientific">Leptospira noguchii</name>
    <dbReference type="NCBI Taxonomy" id="28182"/>
    <lineage>
        <taxon>Bacteria</taxon>
        <taxon>Pseudomonadati</taxon>
        <taxon>Spirochaetota</taxon>
        <taxon>Spirochaetia</taxon>
        <taxon>Leptospirales</taxon>
        <taxon>Leptospiraceae</taxon>
        <taxon>Leptospira</taxon>
    </lineage>
</organism>
<feature type="coiled-coil region" evidence="1">
    <location>
        <begin position="319"/>
        <end position="373"/>
    </location>
</feature>
<dbReference type="Gene3D" id="3.40.50.300">
    <property type="entry name" value="P-loop containing nucleotide triphosphate hydrolases"/>
    <property type="match status" value="1"/>
</dbReference>
<dbReference type="CDD" id="cd00267">
    <property type="entry name" value="ABC_ATPase"/>
    <property type="match status" value="1"/>
</dbReference>
<feature type="coiled-coil region" evidence="1">
    <location>
        <begin position="687"/>
        <end position="752"/>
    </location>
</feature>
<dbReference type="Pfam" id="PF13555">
    <property type="entry name" value="AAA_29"/>
    <property type="match status" value="1"/>
</dbReference>
<dbReference type="SUPFAM" id="SSF52540">
    <property type="entry name" value="P-loop containing nucleoside triphosphate hydrolases"/>
    <property type="match status" value="1"/>
</dbReference>
<dbReference type="PANTHER" id="PTHR32114">
    <property type="entry name" value="ABC TRANSPORTER ABCH.3"/>
    <property type="match status" value="1"/>
</dbReference>
<proteinExistence type="predicted"/>
<keyword evidence="1" id="KW-0175">Coiled coil</keyword>
<dbReference type="AlphaFoldDB" id="A0AAE9GE24"/>
<protein>
    <submittedName>
        <fullName evidence="2">AAA family ATPase</fullName>
    </submittedName>
</protein>
<gene>
    <name evidence="2" type="ORF">MAL03_02770</name>
</gene>
<accession>A0AAE9GE24</accession>
<dbReference type="Pfam" id="PF13558">
    <property type="entry name" value="SbcC_Walker_B"/>
    <property type="match status" value="1"/>
</dbReference>
<sequence>MTDLFSSGEITANTGYRLKSLEILNWGTFNGKIWKLNSQGETFLLTGANGSGKSTLVDAILTLLVPSTKRNYNLASGLESKKRDRSEKSYVEGHYGRASSGSEGILKIRGKQEECYSVLSAVFNAKGKFPIIRIAQIFWFESSDLKRIYLISDDSLDFEKDLVLRNRTIKELRSDLKNSGARLYDNFKAYGVDFRKMVGLGSEKAIDLFNQIVAIKSLGVLNEFVREHMLEAKDKRFRIEELDRNFFDLNETYETILSAREQLRLLEPIEKKAFEYRDWNSKVEGVQELILFAPEYFTQKKYELCKKKEQDYTLDLFRVQDHLKELNSLTESLKKEERELYYSLENNDTRKRISDLKRKFEEIQTNLNKRRSERKKYSEYLLKLDLENVLIEDSFYSNFRKAGEKLQKSDSTRDSIRDRLTDLTVKRKESKVEFDSVYSELEHLKKSRDNLPRIVSSMREKISQGLGVSEKKFPFVCELIRVKDSEKEWTGALERLLHNFGLRMLVDEEDYKALSSYVNSSHLGGKIVFSRMLTQGGPILQPKDKDEVFYKLEIKPSLSKFQKEWLETQILKEFGHICGDLQRLQKEEKALTKEGLIKSGKIRHEKDDRKNINDARDYILGWNNREKISALESEFMRLGKVIDKIESEITKVEEEQKQNDLFRDDLKSFLRFEQFSQIDDQSLEEPLEQTRKEIQDLEVLSEEYGKLKEQYESAKVRLSEAEGKEKETTKELTLLEERFSNLKKEMETLNSRIKEFDPNRRTRLEPILNERLGQVIFNLDSILEKERKFLEVLIKERDDFIEKRDSIGEELNKGMDRYVKKFREEADREELSVSILNAEAFAELTERIRKDRLPEFQDKFRNMMSDKVAKQILEFKAELEDDVSEIKDRIDELNESLRYLDYSKGKSYIQIRYFETKDREIIGSTGFKELLRNSIPDMGDSSNNEENFSRIRELLGKLKGENGSDRWSRLVTDSRNWLDFQAAEFQRDTDTIIQVYDSSAGKSGGQTVKLAYTILASAIAYQFKIRELNSFRFVVIDEMFNNLDNENSRYAMDLFRQLGLQLLVVTPMDKITVVEPYVQSVHFVKNNSDGNDSRVYLITKEKLNSEKIENTDRKVGNL</sequence>
<evidence type="ECO:0000313" key="2">
    <source>
        <dbReference type="EMBL" id="UOG57140.1"/>
    </source>
</evidence>